<proteinExistence type="predicted"/>
<reference evidence="6" key="1">
    <citation type="journal article" date="2019" name="Int. J. Syst. Evol. Microbiol.">
        <title>The Global Catalogue of Microorganisms (GCM) 10K type strain sequencing project: providing services to taxonomists for standard genome sequencing and annotation.</title>
        <authorList>
            <consortium name="The Broad Institute Genomics Platform"/>
            <consortium name="The Broad Institute Genome Sequencing Center for Infectious Disease"/>
            <person name="Wu L."/>
            <person name="Ma J."/>
        </authorList>
    </citation>
    <scope>NUCLEOTIDE SEQUENCE [LARGE SCALE GENOMIC DNA]</scope>
    <source>
        <strain evidence="6">KCTC 52640</strain>
    </source>
</reference>
<dbReference type="InterPro" id="IPR018060">
    <property type="entry name" value="HTH_AraC"/>
</dbReference>
<dbReference type="Gene3D" id="1.10.10.60">
    <property type="entry name" value="Homeodomain-like"/>
    <property type="match status" value="2"/>
</dbReference>
<dbReference type="RefSeq" id="WP_380690910.1">
    <property type="nucleotide sequence ID" value="NZ_JBHRSS010000008.1"/>
</dbReference>
<gene>
    <name evidence="5" type="ORF">ACFOSU_15845</name>
</gene>
<keyword evidence="2" id="KW-0238">DNA-binding</keyword>
<keyword evidence="1" id="KW-0805">Transcription regulation</keyword>
<protein>
    <submittedName>
        <fullName evidence="5">Helix-turn-helix domain-containing protein</fullName>
    </submittedName>
</protein>
<evidence type="ECO:0000313" key="6">
    <source>
        <dbReference type="Proteomes" id="UP001595462"/>
    </source>
</evidence>
<feature type="domain" description="HTH araC/xylS-type" evidence="4">
    <location>
        <begin position="191"/>
        <end position="289"/>
    </location>
</feature>
<sequence length="296" mass="33620">MSGRELVAWPWGDNALDDTDIALHDGFRLEEQRSREYLPMIPNAEWPRMQIALVIKGFFKTSYRVGLQSRHLDVGPGALFINPGGCEFQNIHPKGRFRMLLVEIHGRLLEQLTRDAESPTTREVVPQHNIRDASLARLIRTMESDLRRKCPVGRLYSEYLSLTLASYIIGRYAVRPKADRSASLLSRSQRARVTDFIYANIQCSLSLLDLASIAQLSPRHFSRLFRATFGESPHQYVIRLRIDQARELLAKDSTSISQIALSVGFGSQSHFTQIFHQATGVTPREYRLRGTRGPSA</sequence>
<keyword evidence="6" id="KW-1185">Reference proteome</keyword>
<dbReference type="InterPro" id="IPR009057">
    <property type="entry name" value="Homeodomain-like_sf"/>
</dbReference>
<dbReference type="PANTHER" id="PTHR46796:SF6">
    <property type="entry name" value="ARAC SUBFAMILY"/>
    <property type="match status" value="1"/>
</dbReference>
<dbReference type="InterPro" id="IPR050204">
    <property type="entry name" value="AraC_XylS_family_regulators"/>
</dbReference>
<evidence type="ECO:0000256" key="2">
    <source>
        <dbReference type="ARBA" id="ARBA00023125"/>
    </source>
</evidence>
<dbReference type="PANTHER" id="PTHR46796">
    <property type="entry name" value="HTH-TYPE TRANSCRIPTIONAL ACTIVATOR RHAS-RELATED"/>
    <property type="match status" value="1"/>
</dbReference>
<dbReference type="InterPro" id="IPR020449">
    <property type="entry name" value="Tscrpt_reg_AraC-type_HTH"/>
</dbReference>
<dbReference type="SMART" id="SM00342">
    <property type="entry name" value="HTH_ARAC"/>
    <property type="match status" value="1"/>
</dbReference>
<dbReference type="Pfam" id="PF12833">
    <property type="entry name" value="HTH_18"/>
    <property type="match status" value="1"/>
</dbReference>
<evidence type="ECO:0000256" key="1">
    <source>
        <dbReference type="ARBA" id="ARBA00023015"/>
    </source>
</evidence>
<organism evidence="5 6">
    <name type="scientific">Salinisphaera aquimarina</name>
    <dbReference type="NCBI Taxonomy" id="2094031"/>
    <lineage>
        <taxon>Bacteria</taxon>
        <taxon>Pseudomonadati</taxon>
        <taxon>Pseudomonadota</taxon>
        <taxon>Gammaproteobacteria</taxon>
        <taxon>Salinisphaerales</taxon>
        <taxon>Salinisphaeraceae</taxon>
        <taxon>Salinisphaera</taxon>
    </lineage>
</organism>
<accession>A0ABV7ERG0</accession>
<dbReference type="SUPFAM" id="SSF46689">
    <property type="entry name" value="Homeodomain-like"/>
    <property type="match status" value="2"/>
</dbReference>
<dbReference type="PRINTS" id="PR00032">
    <property type="entry name" value="HTHARAC"/>
</dbReference>
<evidence type="ECO:0000256" key="3">
    <source>
        <dbReference type="ARBA" id="ARBA00023163"/>
    </source>
</evidence>
<dbReference type="PROSITE" id="PS01124">
    <property type="entry name" value="HTH_ARAC_FAMILY_2"/>
    <property type="match status" value="1"/>
</dbReference>
<dbReference type="Proteomes" id="UP001595462">
    <property type="component" value="Unassembled WGS sequence"/>
</dbReference>
<keyword evidence="3" id="KW-0804">Transcription</keyword>
<name>A0ABV7ERG0_9GAMM</name>
<evidence type="ECO:0000313" key="5">
    <source>
        <dbReference type="EMBL" id="MFC3105353.1"/>
    </source>
</evidence>
<evidence type="ECO:0000259" key="4">
    <source>
        <dbReference type="PROSITE" id="PS01124"/>
    </source>
</evidence>
<comment type="caution">
    <text evidence="5">The sequence shown here is derived from an EMBL/GenBank/DDBJ whole genome shotgun (WGS) entry which is preliminary data.</text>
</comment>
<dbReference type="EMBL" id="JBHRSS010000008">
    <property type="protein sequence ID" value="MFC3105353.1"/>
    <property type="molecule type" value="Genomic_DNA"/>
</dbReference>